<dbReference type="GO" id="GO:0005525">
    <property type="term" value="F:GTP binding"/>
    <property type="evidence" value="ECO:0007669"/>
    <property type="project" value="InterPro"/>
</dbReference>
<protein>
    <recommendedName>
        <fullName evidence="2">G domain-containing protein</fullName>
    </recommendedName>
</protein>
<proteinExistence type="predicted"/>
<feature type="domain" description="G" evidence="2">
    <location>
        <begin position="1"/>
        <end position="87"/>
    </location>
</feature>
<dbReference type="Pfam" id="PF01926">
    <property type="entry name" value="MMR_HSR1"/>
    <property type="match status" value="1"/>
</dbReference>
<gene>
    <name evidence="3" type="ORF">CPB83DRAFT_918629</name>
</gene>
<dbReference type="SUPFAM" id="SSF52540">
    <property type="entry name" value="P-loop containing nucleoside triphosphate hydrolases"/>
    <property type="match status" value="1"/>
</dbReference>
<keyword evidence="1" id="KW-0175">Coiled coil</keyword>
<dbReference type="CDD" id="cd00882">
    <property type="entry name" value="Ras_like_GTPase"/>
    <property type="match status" value="1"/>
</dbReference>
<dbReference type="EMBL" id="MU157836">
    <property type="protein sequence ID" value="KAF9531058.1"/>
    <property type="molecule type" value="Genomic_DNA"/>
</dbReference>
<dbReference type="AlphaFoldDB" id="A0A9P6ELI8"/>
<keyword evidence="4" id="KW-1185">Reference proteome</keyword>
<organism evidence="3 4">
    <name type="scientific">Crepidotus variabilis</name>
    <dbReference type="NCBI Taxonomy" id="179855"/>
    <lineage>
        <taxon>Eukaryota</taxon>
        <taxon>Fungi</taxon>
        <taxon>Dikarya</taxon>
        <taxon>Basidiomycota</taxon>
        <taxon>Agaricomycotina</taxon>
        <taxon>Agaricomycetes</taxon>
        <taxon>Agaricomycetidae</taxon>
        <taxon>Agaricales</taxon>
        <taxon>Agaricineae</taxon>
        <taxon>Crepidotaceae</taxon>
        <taxon>Crepidotus</taxon>
    </lineage>
</organism>
<comment type="caution">
    <text evidence="3">The sequence shown here is derived from an EMBL/GenBank/DDBJ whole genome shotgun (WGS) entry which is preliminary data.</text>
</comment>
<dbReference type="OrthoDB" id="8954335at2759"/>
<name>A0A9P6ELI8_9AGAR</name>
<dbReference type="Gene3D" id="3.40.50.300">
    <property type="entry name" value="P-loop containing nucleotide triphosphate hydrolases"/>
    <property type="match status" value="1"/>
</dbReference>
<evidence type="ECO:0000313" key="3">
    <source>
        <dbReference type="EMBL" id="KAF9531058.1"/>
    </source>
</evidence>
<evidence type="ECO:0000313" key="4">
    <source>
        <dbReference type="Proteomes" id="UP000807306"/>
    </source>
</evidence>
<evidence type="ECO:0000256" key="1">
    <source>
        <dbReference type="SAM" id="Coils"/>
    </source>
</evidence>
<dbReference type="Proteomes" id="UP000807306">
    <property type="component" value="Unassembled WGS sequence"/>
</dbReference>
<sequence>MGPTGCGKTTFVNEASGSNLVVGKNISSQTSEIETSPSFFVTLPGEPNGSQVILIDTPGFDDTTKSDLEILRSVANYLEKSYKDEKKLAGVIYMQRISDPRMGGTATRNVRMFRKLCGHTSMQSTIIATTFWGKVTTDEGNSRELDLRDGKFFGRALDNGAVMMRHDRRAESALEIISAILAKTPEALRIQKQLVDKRRVLPGTDAAQELYGAFKEQLQMFQEEMEDLREELQGRLDSLSVRKVKLNNHRISSKRQQ</sequence>
<feature type="coiled-coil region" evidence="1">
    <location>
        <begin position="211"/>
        <end position="249"/>
    </location>
</feature>
<accession>A0A9P6ELI8</accession>
<reference evidence="3" key="1">
    <citation type="submission" date="2020-11" db="EMBL/GenBank/DDBJ databases">
        <authorList>
            <consortium name="DOE Joint Genome Institute"/>
            <person name="Ahrendt S."/>
            <person name="Riley R."/>
            <person name="Andreopoulos W."/>
            <person name="Labutti K."/>
            <person name="Pangilinan J."/>
            <person name="Ruiz-Duenas F.J."/>
            <person name="Barrasa J.M."/>
            <person name="Sanchez-Garcia M."/>
            <person name="Camarero S."/>
            <person name="Miyauchi S."/>
            <person name="Serrano A."/>
            <person name="Linde D."/>
            <person name="Babiker R."/>
            <person name="Drula E."/>
            <person name="Ayuso-Fernandez I."/>
            <person name="Pacheco R."/>
            <person name="Padilla G."/>
            <person name="Ferreira P."/>
            <person name="Barriuso J."/>
            <person name="Kellner H."/>
            <person name="Castanera R."/>
            <person name="Alfaro M."/>
            <person name="Ramirez L."/>
            <person name="Pisabarro A.G."/>
            <person name="Kuo A."/>
            <person name="Tritt A."/>
            <person name="Lipzen A."/>
            <person name="He G."/>
            <person name="Yan M."/>
            <person name="Ng V."/>
            <person name="Cullen D."/>
            <person name="Martin F."/>
            <person name="Rosso M.-N."/>
            <person name="Henrissat B."/>
            <person name="Hibbett D."/>
            <person name="Martinez A.T."/>
            <person name="Grigoriev I.V."/>
        </authorList>
    </citation>
    <scope>NUCLEOTIDE SEQUENCE</scope>
    <source>
        <strain evidence="3">CBS 506.95</strain>
    </source>
</reference>
<dbReference type="InterPro" id="IPR006073">
    <property type="entry name" value="GTP-bd"/>
</dbReference>
<dbReference type="InterPro" id="IPR027417">
    <property type="entry name" value="P-loop_NTPase"/>
</dbReference>
<evidence type="ECO:0000259" key="2">
    <source>
        <dbReference type="Pfam" id="PF01926"/>
    </source>
</evidence>